<reference evidence="16" key="2">
    <citation type="submission" date="2023-03" db="EMBL/GenBank/DDBJ databases">
        <authorList>
            <person name="Inwood S.N."/>
            <person name="Skelly J.G."/>
            <person name="Guhlin J."/>
            <person name="Harrop T.W.R."/>
            <person name="Goldson S.G."/>
            <person name="Dearden P.K."/>
        </authorList>
    </citation>
    <scope>NUCLEOTIDE SEQUENCE</scope>
    <source>
        <strain evidence="16">Irish</strain>
        <tissue evidence="16">Whole body</tissue>
    </source>
</reference>
<evidence type="ECO:0008006" key="18">
    <source>
        <dbReference type="Google" id="ProtNLM"/>
    </source>
</evidence>
<keyword evidence="12 15" id="KW-0472">Membrane</keyword>
<comment type="similarity">
    <text evidence="4 14">Belongs to the cytochrome P450 family.</text>
</comment>
<dbReference type="GO" id="GO:0020037">
    <property type="term" value="F:heme binding"/>
    <property type="evidence" value="ECO:0007669"/>
    <property type="project" value="InterPro"/>
</dbReference>
<keyword evidence="8" id="KW-0492">Microsome</keyword>
<dbReference type="InterPro" id="IPR017972">
    <property type="entry name" value="Cyt_P450_CS"/>
</dbReference>
<dbReference type="EMBL" id="JAQQBS010000001">
    <property type="protein sequence ID" value="KAK0176539.1"/>
    <property type="molecule type" value="Genomic_DNA"/>
</dbReference>
<evidence type="ECO:0000313" key="17">
    <source>
        <dbReference type="Proteomes" id="UP001168990"/>
    </source>
</evidence>
<dbReference type="GO" id="GO:0005789">
    <property type="term" value="C:endoplasmic reticulum membrane"/>
    <property type="evidence" value="ECO:0007669"/>
    <property type="project" value="UniProtKB-SubCell"/>
</dbReference>
<keyword evidence="7" id="KW-0256">Endoplasmic reticulum</keyword>
<sequence length="512" mass="58837">MTVITNYWTLDSVILFTLLIVLVYFYVTRKFGYWKNRGVIEIKPTAFIGNLGDVLTAKRSAAQWVQDIYNYEAGSPYVGFYLFDQPCLLIRDPELVKNVLVRDFDYFQDRYARANPEDKLASASLFLIKNPTWKMVRSKLTPIYTPAKLKKMFELMMEVGDDLDTHMESFDLSGQGENLEMKDLCVRFTTDMIGTTTYGLKVNSLNNPESEFRKCGQDIFRLTLYQNVQLLSIFFMPKFAKPLGFKLFSENSRNFLRQTTWDALAERERSGIIRDDLVGLLGELRKAYYDNLDKGDFEFDGDNLVAQLAIFFTAGFESSSTTLSLTLYELALNPEFQTRARDEIIKGLEQTNGEITYDLVMNLPYLDMAVSETLRKYPPLGFLDRVANADYKVPNCDLIIEKGTPVFISMTGLHYDPQYFPNPDKYDPERFTEKNKKLRKSCVYFPFGEGPHICIGMRIGLLQVKLGLVKLLIKYEFAPCKDTIIPLRISPKCLTTTSEEGIFLNVKKLATK</sequence>
<keyword evidence="6 13" id="KW-0479">Metal-binding</keyword>
<evidence type="ECO:0000256" key="11">
    <source>
        <dbReference type="ARBA" id="ARBA00023033"/>
    </source>
</evidence>
<comment type="caution">
    <text evidence="16">The sequence shown here is derived from an EMBL/GenBank/DDBJ whole genome shotgun (WGS) entry which is preliminary data.</text>
</comment>
<organism evidence="16 17">
    <name type="scientific">Microctonus aethiopoides</name>
    <dbReference type="NCBI Taxonomy" id="144406"/>
    <lineage>
        <taxon>Eukaryota</taxon>
        <taxon>Metazoa</taxon>
        <taxon>Ecdysozoa</taxon>
        <taxon>Arthropoda</taxon>
        <taxon>Hexapoda</taxon>
        <taxon>Insecta</taxon>
        <taxon>Pterygota</taxon>
        <taxon>Neoptera</taxon>
        <taxon>Endopterygota</taxon>
        <taxon>Hymenoptera</taxon>
        <taxon>Apocrita</taxon>
        <taxon>Ichneumonoidea</taxon>
        <taxon>Braconidae</taxon>
        <taxon>Euphorinae</taxon>
        <taxon>Microctonus</taxon>
    </lineage>
</organism>
<evidence type="ECO:0000256" key="15">
    <source>
        <dbReference type="SAM" id="Phobius"/>
    </source>
</evidence>
<dbReference type="PANTHER" id="PTHR24292:SF45">
    <property type="entry name" value="CYTOCHROME P450 6G1-RELATED"/>
    <property type="match status" value="1"/>
</dbReference>
<feature type="transmembrane region" description="Helical" evidence="15">
    <location>
        <begin position="6"/>
        <end position="27"/>
    </location>
</feature>
<protein>
    <recommendedName>
        <fullName evidence="18">Cytochrome P450</fullName>
    </recommendedName>
</protein>
<dbReference type="GO" id="GO:0005506">
    <property type="term" value="F:iron ion binding"/>
    <property type="evidence" value="ECO:0007669"/>
    <property type="project" value="InterPro"/>
</dbReference>
<evidence type="ECO:0000256" key="5">
    <source>
        <dbReference type="ARBA" id="ARBA00022617"/>
    </source>
</evidence>
<dbReference type="Pfam" id="PF00067">
    <property type="entry name" value="p450"/>
    <property type="match status" value="1"/>
</dbReference>
<evidence type="ECO:0000256" key="6">
    <source>
        <dbReference type="ARBA" id="ARBA00022723"/>
    </source>
</evidence>
<keyword evidence="11 14" id="KW-0503">Monooxygenase</keyword>
<evidence type="ECO:0000256" key="8">
    <source>
        <dbReference type="ARBA" id="ARBA00022848"/>
    </source>
</evidence>
<dbReference type="PROSITE" id="PS00086">
    <property type="entry name" value="CYTOCHROME_P450"/>
    <property type="match status" value="1"/>
</dbReference>
<evidence type="ECO:0000256" key="7">
    <source>
        <dbReference type="ARBA" id="ARBA00022824"/>
    </source>
</evidence>
<dbReference type="InterPro" id="IPR001128">
    <property type="entry name" value="Cyt_P450"/>
</dbReference>
<dbReference type="Gene3D" id="1.10.630.10">
    <property type="entry name" value="Cytochrome P450"/>
    <property type="match status" value="1"/>
</dbReference>
<dbReference type="CDD" id="cd11056">
    <property type="entry name" value="CYP6-like"/>
    <property type="match status" value="1"/>
</dbReference>
<dbReference type="InterPro" id="IPR002401">
    <property type="entry name" value="Cyt_P450_E_grp-I"/>
</dbReference>
<dbReference type="FunFam" id="1.10.630.10:FF:000042">
    <property type="entry name" value="Cytochrome P450"/>
    <property type="match status" value="1"/>
</dbReference>
<evidence type="ECO:0000256" key="10">
    <source>
        <dbReference type="ARBA" id="ARBA00023004"/>
    </source>
</evidence>
<feature type="binding site" description="axial binding residue" evidence="13">
    <location>
        <position position="454"/>
    </location>
    <ligand>
        <name>heme</name>
        <dbReference type="ChEBI" id="CHEBI:30413"/>
    </ligand>
    <ligandPart>
        <name>Fe</name>
        <dbReference type="ChEBI" id="CHEBI:18248"/>
    </ligandPart>
</feature>
<dbReference type="PRINTS" id="PR00385">
    <property type="entry name" value="P450"/>
</dbReference>
<evidence type="ECO:0000256" key="4">
    <source>
        <dbReference type="ARBA" id="ARBA00010617"/>
    </source>
</evidence>
<evidence type="ECO:0000256" key="13">
    <source>
        <dbReference type="PIRSR" id="PIRSR602401-1"/>
    </source>
</evidence>
<reference evidence="16" key="1">
    <citation type="journal article" date="2023" name="bioRxiv">
        <title>Scaffold-level genome assemblies of two parasitoid biocontrol wasps reveal the parthenogenesis mechanism and an associated novel virus.</title>
        <authorList>
            <person name="Inwood S."/>
            <person name="Skelly J."/>
            <person name="Guhlin J."/>
            <person name="Harrop T."/>
            <person name="Goldson S."/>
            <person name="Dearden P."/>
        </authorList>
    </citation>
    <scope>NUCLEOTIDE SEQUENCE</scope>
    <source>
        <strain evidence="16">Irish</strain>
        <tissue evidence="16">Whole body</tissue>
    </source>
</reference>
<keyword evidence="15" id="KW-1133">Transmembrane helix</keyword>
<dbReference type="GO" id="GO:0004497">
    <property type="term" value="F:monooxygenase activity"/>
    <property type="evidence" value="ECO:0007669"/>
    <property type="project" value="UniProtKB-KW"/>
</dbReference>
<keyword evidence="10 13" id="KW-0408">Iron</keyword>
<name>A0AA39FWJ9_9HYME</name>
<comment type="subcellular location">
    <subcellularLocation>
        <location evidence="3">Endoplasmic reticulum membrane</location>
        <topology evidence="3">Peripheral membrane protein</topology>
    </subcellularLocation>
    <subcellularLocation>
        <location evidence="2">Microsome membrane</location>
        <topology evidence="2">Peripheral membrane protein</topology>
    </subcellularLocation>
</comment>
<keyword evidence="5 13" id="KW-0349">Heme</keyword>
<evidence type="ECO:0000256" key="1">
    <source>
        <dbReference type="ARBA" id="ARBA00001971"/>
    </source>
</evidence>
<evidence type="ECO:0000256" key="9">
    <source>
        <dbReference type="ARBA" id="ARBA00023002"/>
    </source>
</evidence>
<keyword evidence="15" id="KW-0812">Transmembrane</keyword>
<evidence type="ECO:0000256" key="2">
    <source>
        <dbReference type="ARBA" id="ARBA00004174"/>
    </source>
</evidence>
<dbReference type="PRINTS" id="PR00463">
    <property type="entry name" value="EP450I"/>
</dbReference>
<keyword evidence="9 14" id="KW-0560">Oxidoreductase</keyword>
<dbReference type="SUPFAM" id="SSF48264">
    <property type="entry name" value="Cytochrome P450"/>
    <property type="match status" value="1"/>
</dbReference>
<evidence type="ECO:0000256" key="14">
    <source>
        <dbReference type="RuleBase" id="RU000461"/>
    </source>
</evidence>
<evidence type="ECO:0000313" key="16">
    <source>
        <dbReference type="EMBL" id="KAK0176539.1"/>
    </source>
</evidence>
<dbReference type="Proteomes" id="UP001168990">
    <property type="component" value="Unassembled WGS sequence"/>
</dbReference>
<gene>
    <name evidence="16" type="ORF">PV328_000664</name>
</gene>
<keyword evidence="17" id="KW-1185">Reference proteome</keyword>
<dbReference type="AlphaFoldDB" id="A0AA39FWJ9"/>
<comment type="cofactor">
    <cofactor evidence="1 13">
        <name>heme</name>
        <dbReference type="ChEBI" id="CHEBI:30413"/>
    </cofactor>
</comment>
<evidence type="ECO:0000256" key="12">
    <source>
        <dbReference type="ARBA" id="ARBA00023136"/>
    </source>
</evidence>
<dbReference type="GO" id="GO:0016705">
    <property type="term" value="F:oxidoreductase activity, acting on paired donors, with incorporation or reduction of molecular oxygen"/>
    <property type="evidence" value="ECO:0007669"/>
    <property type="project" value="InterPro"/>
</dbReference>
<dbReference type="InterPro" id="IPR050476">
    <property type="entry name" value="Insect_CytP450_Detox"/>
</dbReference>
<evidence type="ECO:0000256" key="3">
    <source>
        <dbReference type="ARBA" id="ARBA00004406"/>
    </source>
</evidence>
<accession>A0AA39FWJ9</accession>
<dbReference type="PANTHER" id="PTHR24292">
    <property type="entry name" value="CYTOCHROME P450"/>
    <property type="match status" value="1"/>
</dbReference>
<dbReference type="InterPro" id="IPR036396">
    <property type="entry name" value="Cyt_P450_sf"/>
</dbReference>
<proteinExistence type="inferred from homology"/>